<gene>
    <name evidence="1" type="ORF">CPB84DRAFT_1794719</name>
</gene>
<dbReference type="EMBL" id="JADNYJ010000166">
    <property type="protein sequence ID" value="KAF8877747.1"/>
    <property type="molecule type" value="Genomic_DNA"/>
</dbReference>
<comment type="caution">
    <text evidence="1">The sequence shown here is derived from an EMBL/GenBank/DDBJ whole genome shotgun (WGS) entry which is preliminary data.</text>
</comment>
<sequence length="464" mass="50767">MSIEETDAIFARAYASAVTKKFIPGGINKNTQVVFLSPLVQRGIAGGDLIPEPVTNYMVYKAADNLLSADDPSYIGGGKASYIQSLRSYADYIDTKNNRSPAVVTRMVKARDAVDITEKKFEEEEDKAWTRYEKVKDRFPGVSFNDWASENAPAFTSAKERRNAAYTELDSAAQLFDGPQASALLAIRNKIRDAQERTTVRSGLNQIAVSGDIDLLNKALDRANGGEKVDAGKLETFRVPAYSVQGYLITLKEWIRRGGQARPERTESLKIDVSSGFTSKWEDFGYKKVEGRGSIGIFPFFHVTVKTSSEEKSYKLDTAGKETEISLELKAIGFQLVQIEAGEWDVKGIKTSFPDLLPDAPKVLTSDLARVSSILFGYDVALTVTFGSKLREEAKKLYESAKSSGGSLTIFGFHVAGSGGGGSSEQVKTNFEHVNWDNATGSITLTPAPQQVYPTLLAVLGQRL</sequence>
<evidence type="ECO:0000313" key="2">
    <source>
        <dbReference type="Proteomes" id="UP000724874"/>
    </source>
</evidence>
<dbReference type="Proteomes" id="UP000724874">
    <property type="component" value="Unassembled WGS sequence"/>
</dbReference>
<reference evidence="1" key="1">
    <citation type="submission" date="2020-11" db="EMBL/GenBank/DDBJ databases">
        <authorList>
            <consortium name="DOE Joint Genome Institute"/>
            <person name="Ahrendt S."/>
            <person name="Riley R."/>
            <person name="Andreopoulos W."/>
            <person name="LaButti K."/>
            <person name="Pangilinan J."/>
            <person name="Ruiz-duenas F.J."/>
            <person name="Barrasa J.M."/>
            <person name="Sanchez-Garcia M."/>
            <person name="Camarero S."/>
            <person name="Miyauchi S."/>
            <person name="Serrano A."/>
            <person name="Linde D."/>
            <person name="Babiker R."/>
            <person name="Drula E."/>
            <person name="Ayuso-Fernandez I."/>
            <person name="Pacheco R."/>
            <person name="Padilla G."/>
            <person name="Ferreira P."/>
            <person name="Barriuso J."/>
            <person name="Kellner H."/>
            <person name="Castanera R."/>
            <person name="Alfaro M."/>
            <person name="Ramirez L."/>
            <person name="Pisabarro A.G."/>
            <person name="Kuo A."/>
            <person name="Tritt A."/>
            <person name="Lipzen A."/>
            <person name="He G."/>
            <person name="Yan M."/>
            <person name="Ng V."/>
            <person name="Cullen D."/>
            <person name="Martin F."/>
            <person name="Rosso M.-N."/>
            <person name="Henrissat B."/>
            <person name="Hibbett D."/>
            <person name="Martinez A.T."/>
            <person name="Grigoriev I.V."/>
        </authorList>
    </citation>
    <scope>NUCLEOTIDE SEQUENCE</scope>
    <source>
        <strain evidence="1">AH 44721</strain>
    </source>
</reference>
<evidence type="ECO:0000313" key="1">
    <source>
        <dbReference type="EMBL" id="KAF8877747.1"/>
    </source>
</evidence>
<proteinExistence type="predicted"/>
<accession>A0A9P5TGC5</accession>
<name>A0A9P5TGC5_GYMJU</name>
<organism evidence="1 2">
    <name type="scientific">Gymnopilus junonius</name>
    <name type="common">Spectacular rustgill mushroom</name>
    <name type="synonym">Gymnopilus spectabilis subsp. junonius</name>
    <dbReference type="NCBI Taxonomy" id="109634"/>
    <lineage>
        <taxon>Eukaryota</taxon>
        <taxon>Fungi</taxon>
        <taxon>Dikarya</taxon>
        <taxon>Basidiomycota</taxon>
        <taxon>Agaricomycotina</taxon>
        <taxon>Agaricomycetes</taxon>
        <taxon>Agaricomycetidae</taxon>
        <taxon>Agaricales</taxon>
        <taxon>Agaricineae</taxon>
        <taxon>Hymenogastraceae</taxon>
        <taxon>Gymnopilus</taxon>
    </lineage>
</organism>
<keyword evidence="2" id="KW-1185">Reference proteome</keyword>
<dbReference type="AlphaFoldDB" id="A0A9P5TGC5"/>
<dbReference type="OrthoDB" id="2833384at2759"/>
<protein>
    <submittedName>
        <fullName evidence="1">Uncharacterized protein</fullName>
    </submittedName>
</protein>